<keyword evidence="3" id="KW-1185">Reference proteome</keyword>
<sequence length="184" mass="19818">MGSRSADEAQSSCTDLLQKANSAQSSVESALVTVSGAENPAIDNLRFIQIRLQQFAFHSGGLLQLLEEAGSLSQKLLDAVVDVCDPCNDAMDKIVTQLEKIEPEVGVADSRIDLDVLSQYEDLIAAGSKAVIFLAQLTSIDAEEEQESKLDNPEAKQLFDAAKEASRNVLSNRKSVITGEHTQP</sequence>
<feature type="region of interest" description="Disordered" evidence="1">
    <location>
        <begin position="165"/>
        <end position="184"/>
    </location>
</feature>
<dbReference type="EMBL" id="MU839839">
    <property type="protein sequence ID" value="KAK1752753.1"/>
    <property type="molecule type" value="Genomic_DNA"/>
</dbReference>
<reference evidence="2" key="1">
    <citation type="submission" date="2023-06" db="EMBL/GenBank/DDBJ databases">
        <title>Genome-scale phylogeny and comparative genomics of the fungal order Sordariales.</title>
        <authorList>
            <consortium name="Lawrence Berkeley National Laboratory"/>
            <person name="Hensen N."/>
            <person name="Bonometti L."/>
            <person name="Westerberg I."/>
            <person name="Brannstrom I.O."/>
            <person name="Guillou S."/>
            <person name="Cros-Aarteil S."/>
            <person name="Calhoun S."/>
            <person name="Haridas S."/>
            <person name="Kuo A."/>
            <person name="Mondo S."/>
            <person name="Pangilinan J."/>
            <person name="Riley R."/>
            <person name="Labutti K."/>
            <person name="Andreopoulos B."/>
            <person name="Lipzen A."/>
            <person name="Chen C."/>
            <person name="Yanf M."/>
            <person name="Daum C."/>
            <person name="Ng V."/>
            <person name="Clum A."/>
            <person name="Steindorff A."/>
            <person name="Ohm R."/>
            <person name="Martin F."/>
            <person name="Silar P."/>
            <person name="Natvig D."/>
            <person name="Lalanne C."/>
            <person name="Gautier V."/>
            <person name="Ament-Velasquez S.L."/>
            <person name="Kruys A."/>
            <person name="Hutchinson M.I."/>
            <person name="Powell A.J."/>
            <person name="Barry K."/>
            <person name="Miller A.N."/>
            <person name="Grigoriev I.V."/>
            <person name="Debuchy R."/>
            <person name="Gladieux P."/>
            <person name="Thoren M.H."/>
            <person name="Johannesson H."/>
        </authorList>
    </citation>
    <scope>NUCLEOTIDE SEQUENCE</scope>
    <source>
        <strain evidence="2">PSN4</strain>
    </source>
</reference>
<evidence type="ECO:0000313" key="2">
    <source>
        <dbReference type="EMBL" id="KAK1752753.1"/>
    </source>
</evidence>
<dbReference type="AlphaFoldDB" id="A0AAJ0B6S9"/>
<gene>
    <name evidence="2" type="ORF">QBC47DRAFT_463271</name>
</gene>
<accession>A0AAJ0B6S9</accession>
<evidence type="ECO:0000313" key="3">
    <source>
        <dbReference type="Proteomes" id="UP001239445"/>
    </source>
</evidence>
<comment type="caution">
    <text evidence="2">The sequence shown here is derived from an EMBL/GenBank/DDBJ whole genome shotgun (WGS) entry which is preliminary data.</text>
</comment>
<evidence type="ECO:0000256" key="1">
    <source>
        <dbReference type="SAM" id="MobiDB-lite"/>
    </source>
</evidence>
<name>A0AAJ0B6S9_9PEZI</name>
<dbReference type="Proteomes" id="UP001239445">
    <property type="component" value="Unassembled WGS sequence"/>
</dbReference>
<protein>
    <submittedName>
        <fullName evidence="2">Uncharacterized protein</fullName>
    </submittedName>
</protein>
<proteinExistence type="predicted"/>
<feature type="compositionally biased region" description="Polar residues" evidence="1">
    <location>
        <begin position="168"/>
        <end position="184"/>
    </location>
</feature>
<organism evidence="2 3">
    <name type="scientific">Echria macrotheca</name>
    <dbReference type="NCBI Taxonomy" id="438768"/>
    <lineage>
        <taxon>Eukaryota</taxon>
        <taxon>Fungi</taxon>
        <taxon>Dikarya</taxon>
        <taxon>Ascomycota</taxon>
        <taxon>Pezizomycotina</taxon>
        <taxon>Sordariomycetes</taxon>
        <taxon>Sordariomycetidae</taxon>
        <taxon>Sordariales</taxon>
        <taxon>Schizotheciaceae</taxon>
        <taxon>Echria</taxon>
    </lineage>
</organism>